<dbReference type="EMBL" id="FNOT01000010">
    <property type="protein sequence ID" value="SDY72665.1"/>
    <property type="molecule type" value="Genomic_DNA"/>
</dbReference>
<dbReference type="Proteomes" id="UP000198921">
    <property type="component" value="Unassembled WGS sequence"/>
</dbReference>
<evidence type="ECO:0000313" key="1">
    <source>
        <dbReference type="EMBL" id="SDY72665.1"/>
    </source>
</evidence>
<reference evidence="2" key="1">
    <citation type="submission" date="2016-10" db="EMBL/GenBank/DDBJ databases">
        <authorList>
            <person name="Varghese N."/>
            <person name="Submissions S."/>
        </authorList>
    </citation>
    <scope>NUCLEOTIDE SEQUENCE [LARGE SCALE GENOMIC DNA]</scope>
    <source>
        <strain evidence="2">DSM 45422</strain>
    </source>
</reference>
<organism evidence="1 2">
    <name type="scientific">Geodermatophilus africanus</name>
    <dbReference type="NCBI Taxonomy" id="1137993"/>
    <lineage>
        <taxon>Bacteria</taxon>
        <taxon>Bacillati</taxon>
        <taxon>Actinomycetota</taxon>
        <taxon>Actinomycetes</taxon>
        <taxon>Geodermatophilales</taxon>
        <taxon>Geodermatophilaceae</taxon>
        <taxon>Geodermatophilus</taxon>
    </lineage>
</organism>
<dbReference type="STRING" id="1137993.SAMN05660209_03587"/>
<protein>
    <recommendedName>
        <fullName evidence="3">WYL domain-containing protein</fullName>
    </recommendedName>
</protein>
<sequence>MPDMASDLRRIDPPRVVQVQLDDGRWVEGFQDAWVRQSDGSWRASVSYRLDHEWGRGTHLAALPPERVRLAAILDSVKEL</sequence>
<dbReference type="AlphaFoldDB" id="A0A1H3M9F8"/>
<gene>
    <name evidence="1" type="ORF">SAMN05660209_03587</name>
</gene>
<evidence type="ECO:0000313" key="2">
    <source>
        <dbReference type="Proteomes" id="UP000198921"/>
    </source>
</evidence>
<proteinExistence type="predicted"/>
<name>A0A1H3M9F8_9ACTN</name>
<evidence type="ECO:0008006" key="3">
    <source>
        <dbReference type="Google" id="ProtNLM"/>
    </source>
</evidence>
<accession>A0A1H3M9F8</accession>
<keyword evidence="2" id="KW-1185">Reference proteome</keyword>